<keyword evidence="9" id="KW-1185">Reference proteome</keyword>
<evidence type="ECO:0000256" key="1">
    <source>
        <dbReference type="ARBA" id="ARBA00022574"/>
    </source>
</evidence>
<dbReference type="SUPFAM" id="SSF50978">
    <property type="entry name" value="WD40 repeat-like"/>
    <property type="match status" value="1"/>
</dbReference>
<dbReference type="Proteomes" id="UP000298138">
    <property type="component" value="Unassembled WGS sequence"/>
</dbReference>
<comment type="similarity">
    <text evidence="4">Belongs to the WD repeat creC family.</text>
</comment>
<comment type="function">
    <text evidence="3">Component of the regulatory network controlling carbon source utilization through ubiquitination and deubiquitination involving creA, creB, creC, creD and acrB. Required to prevent the proteolysis of the CreB deubiquitinating enzyme in the absence of carbon catabolite repression. CreB deubiquitinating enzyme stabilized in a complex with the CreC leads to the expression of genes such as those in the proline and quinate pathways.</text>
</comment>
<dbReference type="PANTHER" id="PTHR14107">
    <property type="entry name" value="WD REPEAT PROTEIN"/>
    <property type="match status" value="1"/>
</dbReference>
<proteinExistence type="inferred from homology"/>
<dbReference type="SMART" id="SM00320">
    <property type="entry name" value="WD40"/>
    <property type="match status" value="5"/>
</dbReference>
<dbReference type="GO" id="GO:0005634">
    <property type="term" value="C:nucleus"/>
    <property type="evidence" value="ECO:0007669"/>
    <property type="project" value="TreeGrafter"/>
</dbReference>
<dbReference type="STRING" id="341454.A0A4S2MMI3"/>
<dbReference type="GO" id="GO:0032153">
    <property type="term" value="C:cell division site"/>
    <property type="evidence" value="ECO:0007669"/>
    <property type="project" value="TreeGrafter"/>
</dbReference>
<keyword evidence="1 6" id="KW-0853">WD repeat</keyword>
<gene>
    <name evidence="8" type="ORF">EX30DRAFT_310292</name>
</gene>
<dbReference type="InterPro" id="IPR051362">
    <property type="entry name" value="WD_repeat_creC_regulators"/>
</dbReference>
<dbReference type="PROSITE" id="PS50082">
    <property type="entry name" value="WD_REPEATS_2"/>
    <property type="match status" value="1"/>
</dbReference>
<organism evidence="8 9">
    <name type="scientific">Ascodesmis nigricans</name>
    <dbReference type="NCBI Taxonomy" id="341454"/>
    <lineage>
        <taxon>Eukaryota</taxon>
        <taxon>Fungi</taxon>
        <taxon>Dikarya</taxon>
        <taxon>Ascomycota</taxon>
        <taxon>Pezizomycotina</taxon>
        <taxon>Pezizomycetes</taxon>
        <taxon>Pezizales</taxon>
        <taxon>Ascodesmidaceae</taxon>
        <taxon>Ascodesmis</taxon>
    </lineage>
</organism>
<evidence type="ECO:0000313" key="8">
    <source>
        <dbReference type="EMBL" id="TGZ78223.1"/>
    </source>
</evidence>
<evidence type="ECO:0000256" key="6">
    <source>
        <dbReference type="PROSITE-ProRule" id="PRU00221"/>
    </source>
</evidence>
<dbReference type="InterPro" id="IPR015943">
    <property type="entry name" value="WD40/YVTN_repeat-like_dom_sf"/>
</dbReference>
<dbReference type="PANTHER" id="PTHR14107:SF16">
    <property type="entry name" value="AT02583P"/>
    <property type="match status" value="1"/>
</dbReference>
<accession>A0A4S2MMI3</accession>
<dbReference type="InParanoid" id="A0A4S2MMI3"/>
<evidence type="ECO:0000256" key="2">
    <source>
        <dbReference type="ARBA" id="ARBA00022737"/>
    </source>
</evidence>
<dbReference type="OrthoDB" id="3367at2759"/>
<evidence type="ECO:0000256" key="3">
    <source>
        <dbReference type="ARBA" id="ARBA00037241"/>
    </source>
</evidence>
<evidence type="ECO:0000256" key="4">
    <source>
        <dbReference type="ARBA" id="ARBA00038107"/>
    </source>
</evidence>
<feature type="repeat" description="WD" evidence="6">
    <location>
        <begin position="388"/>
        <end position="429"/>
    </location>
</feature>
<dbReference type="Pfam" id="PF00400">
    <property type="entry name" value="WD40"/>
    <property type="match status" value="2"/>
</dbReference>
<dbReference type="InterPro" id="IPR036322">
    <property type="entry name" value="WD40_repeat_dom_sf"/>
</dbReference>
<dbReference type="PROSITE" id="PS50294">
    <property type="entry name" value="WD_REPEATS_REGION"/>
    <property type="match status" value="1"/>
</dbReference>
<protein>
    <submittedName>
        <fullName evidence="8">WD40 repeat-like protein</fullName>
    </submittedName>
</protein>
<dbReference type="GO" id="GO:0051286">
    <property type="term" value="C:cell tip"/>
    <property type="evidence" value="ECO:0007669"/>
    <property type="project" value="TreeGrafter"/>
</dbReference>
<dbReference type="GO" id="GO:0045013">
    <property type="term" value="P:carbon catabolite repression of transcription"/>
    <property type="evidence" value="ECO:0007669"/>
    <property type="project" value="TreeGrafter"/>
</dbReference>
<dbReference type="Gene3D" id="2.130.10.10">
    <property type="entry name" value="YVTN repeat-like/Quinoprotein amine dehydrogenase"/>
    <property type="match status" value="1"/>
</dbReference>
<dbReference type="AlphaFoldDB" id="A0A4S2MMI3"/>
<feature type="compositionally biased region" description="Polar residues" evidence="7">
    <location>
        <begin position="483"/>
        <end position="511"/>
    </location>
</feature>
<feature type="region of interest" description="Disordered" evidence="7">
    <location>
        <begin position="483"/>
        <end position="529"/>
    </location>
</feature>
<evidence type="ECO:0000256" key="5">
    <source>
        <dbReference type="ARBA" id="ARBA00038682"/>
    </source>
</evidence>
<keyword evidence="2" id="KW-0677">Repeat</keyword>
<name>A0A4S2MMI3_9PEZI</name>
<dbReference type="EMBL" id="ML220144">
    <property type="protein sequence ID" value="TGZ78223.1"/>
    <property type="molecule type" value="Genomic_DNA"/>
</dbReference>
<sequence>MTQTPGPYGGYIGGITIPETSNTLSHPEGPEYSFTVGEGVYTLRESIQLATPPPHPSEPLHTNNSALTAAAPPQSPGTRLSLVQIKTRTPSPVALTTRGGVDDAGSRTSADTDENSSSGGGVIPRNNNNNNGDLVFGAGNASLSSASGKGAKQGNKKARGNLAKSNSTFVSRIAVCDGLQKRLGERDQEELMVFANINRAFNWLDMGSAAKQEPLSRILFTRAHPTCHDVNQLTRSTSHLDVVVGFPSGDIIWFDAITNKYARINKNGVINPHSVTAIHWLPNSETLFLVAHSDGSLIVYDKDKDDEPFLPSSSRPSSATSTPPTFFRVLKSVTHTPQKTNPISYYTLTPHSPTSLSFSPSGTHLAVTSEDMCLRLLHFPKERLTDVFTSYYGGLTCAAWSPDGKYIITGGQDDLVSIWSVEERRIVARCAGHHSWVTGVAWDPWAGEIGEGVYRFGSVGADQRLLLWDFSLGGLFVPKNSSSHGNTYTNPTHRNSISSTAPRSRSNTTSSLHPPHPHPPPPGLDDDLPLIHPVEERARCAVLPPIMSKEIDPDPLTQIVFREEGIVTACVAGHVRVWERPGKSEGGGRKR</sequence>
<evidence type="ECO:0000313" key="9">
    <source>
        <dbReference type="Proteomes" id="UP000298138"/>
    </source>
</evidence>
<reference evidence="8 9" key="1">
    <citation type="submission" date="2019-04" db="EMBL/GenBank/DDBJ databases">
        <title>Comparative genomics and transcriptomics to analyze fruiting body development in filamentous ascomycetes.</title>
        <authorList>
            <consortium name="DOE Joint Genome Institute"/>
            <person name="Lutkenhaus R."/>
            <person name="Traeger S."/>
            <person name="Breuer J."/>
            <person name="Kuo A."/>
            <person name="Lipzen A."/>
            <person name="Pangilinan J."/>
            <person name="Dilworth D."/>
            <person name="Sandor L."/>
            <person name="Poggeler S."/>
            <person name="Barry K."/>
            <person name="Grigoriev I.V."/>
            <person name="Nowrousian M."/>
        </authorList>
    </citation>
    <scope>NUCLEOTIDE SEQUENCE [LARGE SCALE GENOMIC DNA]</scope>
    <source>
        <strain evidence="8 9">CBS 389.68</strain>
    </source>
</reference>
<feature type="region of interest" description="Disordered" evidence="7">
    <location>
        <begin position="49"/>
        <end position="163"/>
    </location>
</feature>
<feature type="compositionally biased region" description="Low complexity" evidence="7">
    <location>
        <begin position="126"/>
        <end position="153"/>
    </location>
</feature>
<evidence type="ECO:0000256" key="7">
    <source>
        <dbReference type="SAM" id="MobiDB-lite"/>
    </source>
</evidence>
<dbReference type="InterPro" id="IPR001680">
    <property type="entry name" value="WD40_rpt"/>
</dbReference>
<comment type="subunit">
    <text evidence="5">Interacts with creB.</text>
</comment>